<keyword evidence="2" id="KW-0812">Transmembrane</keyword>
<dbReference type="Proteomes" id="UP000076825">
    <property type="component" value="Chromosome 1"/>
</dbReference>
<feature type="compositionally biased region" description="Basic and acidic residues" evidence="1">
    <location>
        <begin position="187"/>
        <end position="205"/>
    </location>
</feature>
<keyword evidence="4" id="KW-1185">Reference proteome</keyword>
<name>A0A157RUV7_9BORD</name>
<dbReference type="AlphaFoldDB" id="A0A157RUV7"/>
<protein>
    <submittedName>
        <fullName evidence="3">Uncharacterized protein</fullName>
    </submittedName>
</protein>
<gene>
    <name evidence="3" type="ORF">SAMEA3906487_01602</name>
</gene>
<keyword evidence="2" id="KW-0472">Membrane</keyword>
<dbReference type="PATRIC" id="fig|123899.6.peg.1583"/>
<evidence type="ECO:0000313" key="4">
    <source>
        <dbReference type="Proteomes" id="UP000076825"/>
    </source>
</evidence>
<organism evidence="3 4">
    <name type="scientific">Bordetella trematum</name>
    <dbReference type="NCBI Taxonomy" id="123899"/>
    <lineage>
        <taxon>Bacteria</taxon>
        <taxon>Pseudomonadati</taxon>
        <taxon>Pseudomonadota</taxon>
        <taxon>Betaproteobacteria</taxon>
        <taxon>Burkholderiales</taxon>
        <taxon>Alcaligenaceae</taxon>
        <taxon>Bordetella</taxon>
    </lineage>
</organism>
<evidence type="ECO:0000256" key="1">
    <source>
        <dbReference type="SAM" id="MobiDB-lite"/>
    </source>
</evidence>
<dbReference type="EMBL" id="LT546645">
    <property type="protein sequence ID" value="SAI68980.1"/>
    <property type="molecule type" value="Genomic_DNA"/>
</dbReference>
<keyword evidence="2" id="KW-1133">Transmembrane helix</keyword>
<dbReference type="RefSeq" id="WP_025513711.1">
    <property type="nucleotide sequence ID" value="NZ_CP016340.1"/>
</dbReference>
<evidence type="ECO:0000313" key="3">
    <source>
        <dbReference type="EMBL" id="SAI68980.1"/>
    </source>
</evidence>
<sequence>MNLDVLPALAGAFSGTACALLTMAIRAQARRQQRRRAALIEAASLACQVAPALRNYASACLAVAYDTGGSGGLAADGPDAADFTAPGPVFLAAQFAVTWKSLPCPLMVDVLTFEGLAQRQTEGLEAPPDTRDVSAFLLLRQSTYARLGLTALRLAESLHAHARLKPPAQGDALRKQLSLRLAELEGLGERKRPGPPDPGRRLSWR</sequence>
<reference evidence="3 4" key="1">
    <citation type="submission" date="2016-04" db="EMBL/GenBank/DDBJ databases">
        <authorList>
            <consortium name="Pathogen Informatics"/>
        </authorList>
    </citation>
    <scope>NUCLEOTIDE SEQUENCE [LARGE SCALE GENOMIC DNA]</scope>
    <source>
        <strain evidence="3 4">H044680328</strain>
    </source>
</reference>
<dbReference type="KEGG" id="btrm:SAMEA390648701602"/>
<proteinExistence type="predicted"/>
<accession>A0A157RUV7</accession>
<dbReference type="GeneID" id="56591107"/>
<feature type="transmembrane region" description="Helical" evidence="2">
    <location>
        <begin position="6"/>
        <end position="25"/>
    </location>
</feature>
<feature type="region of interest" description="Disordered" evidence="1">
    <location>
        <begin position="184"/>
        <end position="205"/>
    </location>
</feature>
<evidence type="ECO:0000256" key="2">
    <source>
        <dbReference type="SAM" id="Phobius"/>
    </source>
</evidence>